<name>A0A3E3IF49_9FIRM</name>
<proteinExistence type="predicted"/>
<dbReference type="SMART" id="SM00345">
    <property type="entry name" value="HTH_GNTR"/>
    <property type="match status" value="2"/>
</dbReference>
<feature type="domain" description="HTH gntR-type" evidence="4">
    <location>
        <begin position="5"/>
        <end position="73"/>
    </location>
</feature>
<evidence type="ECO:0000313" key="6">
    <source>
        <dbReference type="EMBL" id="RGE65673.1"/>
    </source>
</evidence>
<gene>
    <name evidence="6" type="ORF">DWY69_25490</name>
    <name evidence="5" type="ORF">DXC51_22230</name>
</gene>
<dbReference type="InterPro" id="IPR036390">
    <property type="entry name" value="WH_DNA-bd_sf"/>
</dbReference>
<accession>A0A3E3IF49</accession>
<evidence type="ECO:0000259" key="4">
    <source>
        <dbReference type="PROSITE" id="PS50949"/>
    </source>
</evidence>
<evidence type="ECO:0000313" key="8">
    <source>
        <dbReference type="Proteomes" id="UP000261166"/>
    </source>
</evidence>
<evidence type="ECO:0000313" key="7">
    <source>
        <dbReference type="Proteomes" id="UP000260812"/>
    </source>
</evidence>
<dbReference type="AlphaFoldDB" id="A0A3E3IF49"/>
<dbReference type="InterPro" id="IPR000524">
    <property type="entry name" value="Tscrpt_reg_HTH_GntR"/>
</dbReference>
<dbReference type="GO" id="GO:0003677">
    <property type="term" value="F:DNA binding"/>
    <property type="evidence" value="ECO:0007669"/>
    <property type="project" value="UniProtKB-KW"/>
</dbReference>
<dbReference type="GO" id="GO:0003700">
    <property type="term" value="F:DNA-binding transcription factor activity"/>
    <property type="evidence" value="ECO:0007669"/>
    <property type="project" value="InterPro"/>
</dbReference>
<dbReference type="OrthoDB" id="1654819at2"/>
<organism evidence="6 8">
    <name type="scientific">Eisenbergiella massiliensis</name>
    <dbReference type="NCBI Taxonomy" id="1720294"/>
    <lineage>
        <taxon>Bacteria</taxon>
        <taxon>Bacillati</taxon>
        <taxon>Bacillota</taxon>
        <taxon>Clostridia</taxon>
        <taxon>Lachnospirales</taxon>
        <taxon>Lachnospiraceae</taxon>
        <taxon>Eisenbergiella</taxon>
    </lineage>
</organism>
<dbReference type="InterPro" id="IPR036388">
    <property type="entry name" value="WH-like_DNA-bd_sf"/>
</dbReference>
<dbReference type="PANTHER" id="PTHR44846:SF1">
    <property type="entry name" value="MANNOSYL-D-GLYCERATE TRANSPORT_METABOLISM SYSTEM REPRESSOR MNGR-RELATED"/>
    <property type="match status" value="1"/>
</dbReference>
<dbReference type="Proteomes" id="UP000261166">
    <property type="component" value="Unassembled WGS sequence"/>
</dbReference>
<dbReference type="EMBL" id="QVLU01000033">
    <property type="protein sequence ID" value="RGE65673.1"/>
    <property type="molecule type" value="Genomic_DNA"/>
</dbReference>
<dbReference type="Gene3D" id="1.10.10.10">
    <property type="entry name" value="Winged helix-like DNA-binding domain superfamily/Winged helix DNA-binding domain"/>
    <property type="match status" value="2"/>
</dbReference>
<dbReference type="InterPro" id="IPR050679">
    <property type="entry name" value="Bact_HTH_transcr_reg"/>
</dbReference>
<reference evidence="6 8" key="1">
    <citation type="submission" date="2018-08" db="EMBL/GenBank/DDBJ databases">
        <title>A genome reference for cultivated species of the human gut microbiota.</title>
        <authorList>
            <person name="Zou Y."/>
            <person name="Xue W."/>
            <person name="Luo G."/>
        </authorList>
    </citation>
    <scope>NUCLEOTIDE SEQUENCE [LARGE SCALE GENOMIC DNA]</scope>
    <source>
        <strain evidence="6 8">AF26-4BH</strain>
        <strain evidence="5">TF05-5AC</strain>
    </source>
</reference>
<keyword evidence="3" id="KW-0804">Transcription</keyword>
<comment type="caution">
    <text evidence="6">The sequence shown here is derived from an EMBL/GenBank/DDBJ whole genome shotgun (WGS) entry which is preliminary data.</text>
</comment>
<feature type="domain" description="HTH gntR-type" evidence="4">
    <location>
        <begin position="238"/>
        <end position="306"/>
    </location>
</feature>
<evidence type="ECO:0000256" key="3">
    <source>
        <dbReference type="ARBA" id="ARBA00023163"/>
    </source>
</evidence>
<dbReference type="Proteomes" id="UP000260812">
    <property type="component" value="Unassembled WGS sequence"/>
</dbReference>
<dbReference type="EMBL" id="QVLV01000020">
    <property type="protein sequence ID" value="RGE56880.1"/>
    <property type="molecule type" value="Genomic_DNA"/>
</dbReference>
<dbReference type="Pfam" id="PF00392">
    <property type="entry name" value="GntR"/>
    <property type="match status" value="2"/>
</dbReference>
<evidence type="ECO:0000256" key="2">
    <source>
        <dbReference type="ARBA" id="ARBA00023125"/>
    </source>
</evidence>
<protein>
    <submittedName>
        <fullName evidence="6">GntR family transcriptional regulator</fullName>
    </submittedName>
</protein>
<dbReference type="PANTHER" id="PTHR44846">
    <property type="entry name" value="MANNOSYL-D-GLYCERATE TRANSPORT/METABOLISM SYSTEM REPRESSOR MNGR-RELATED"/>
    <property type="match status" value="1"/>
</dbReference>
<keyword evidence="7" id="KW-1185">Reference proteome</keyword>
<sequence>MEKDNLLSELIYEYYESRILFGMYRYGDQLRSVSQICASFGLARNTVQAALNKLEAAGYIKTEQRKMARIVYQGTEETFRENAIKYFVPRREGMLDINRQGPLLFSPVWERGLRNFERSISEGTYRKTNPTEILGGDPTKLYYDVLRTFNNHLMDSLYWQFLRYLNYFYPNKEYGMGDYMEDGLLSVEKANRMKAETDAYYYQNFLEVLAFVDSISEEHHLKDVQQIPFTWMIYRKRPQVRYTLAATIIREILWEVYPVGSYLPSLPKMAEQYNVSLITVRRTLDVLHSLGVTKTYMGVGTRVCMEPIQPDILDTREIQENMMLHKEGMELLSLTVYNVTLFTLESITGEKREALLQEIGRLRGKNNNILCIDVLLKFISTEVPSAFLRECYGKLRELMAWGYIFYAVLRGSGEQPDTDLNNFITRLETDMMADNWTACAGSWQAFIEDRLDFLRSRFPLGNRQDEI</sequence>
<dbReference type="CDD" id="cd07377">
    <property type="entry name" value="WHTH_GntR"/>
    <property type="match status" value="1"/>
</dbReference>
<dbReference type="SUPFAM" id="SSF46785">
    <property type="entry name" value="Winged helix' DNA-binding domain"/>
    <property type="match status" value="2"/>
</dbReference>
<dbReference type="PROSITE" id="PS50949">
    <property type="entry name" value="HTH_GNTR"/>
    <property type="match status" value="2"/>
</dbReference>
<dbReference type="GeneID" id="97989499"/>
<evidence type="ECO:0000313" key="5">
    <source>
        <dbReference type="EMBL" id="RGE56880.1"/>
    </source>
</evidence>
<keyword evidence="1" id="KW-0805">Transcription regulation</keyword>
<dbReference type="RefSeq" id="WP_021634893.1">
    <property type="nucleotide sequence ID" value="NZ_CANNOQ010000048.1"/>
</dbReference>
<dbReference type="GO" id="GO:0045892">
    <property type="term" value="P:negative regulation of DNA-templated transcription"/>
    <property type="evidence" value="ECO:0007669"/>
    <property type="project" value="TreeGrafter"/>
</dbReference>
<keyword evidence="2" id="KW-0238">DNA-binding</keyword>
<evidence type="ECO:0000256" key="1">
    <source>
        <dbReference type="ARBA" id="ARBA00023015"/>
    </source>
</evidence>